<keyword evidence="6" id="KW-0812">Transmembrane</keyword>
<keyword evidence="13" id="KW-1185">Reference proteome</keyword>
<dbReference type="Gene3D" id="3.30.1150.10">
    <property type="match status" value="1"/>
</dbReference>
<keyword evidence="3" id="KW-0813">Transport</keyword>
<reference evidence="13" key="1">
    <citation type="submission" date="2023-12" db="EMBL/GenBank/DDBJ databases">
        <title>Novel isolates from deep terrestrial aquifers shed light on the physiology and ecology of the class Limnochordia.</title>
        <authorList>
            <person name="Karnachuk O.V."/>
            <person name="Lukina A.P."/>
            <person name="Avakyan M.R."/>
            <person name="Kadnikov V."/>
            <person name="Begmatov S."/>
            <person name="Beletsky A.V."/>
            <person name="Mardanov A.V."/>
            <person name="Ravin N.V."/>
        </authorList>
    </citation>
    <scope>NUCLEOTIDE SEQUENCE [LARGE SCALE GENOMIC DNA]</scope>
    <source>
        <strain evidence="13">LN</strain>
    </source>
</reference>
<dbReference type="InterPro" id="IPR037682">
    <property type="entry name" value="TonB_C"/>
</dbReference>
<dbReference type="SUPFAM" id="SSF74653">
    <property type="entry name" value="TolA/TonB C-terminal domain"/>
    <property type="match status" value="1"/>
</dbReference>
<keyword evidence="8" id="KW-1133">Transmembrane helix</keyword>
<organism evidence="12 13">
    <name type="scientific">Geochorda subterranea</name>
    <dbReference type="NCBI Taxonomy" id="3109564"/>
    <lineage>
        <taxon>Bacteria</taxon>
        <taxon>Bacillati</taxon>
        <taxon>Bacillota</taxon>
        <taxon>Limnochordia</taxon>
        <taxon>Limnochordales</taxon>
        <taxon>Geochordaceae</taxon>
        <taxon>Geochorda</taxon>
    </lineage>
</organism>
<dbReference type="EMBL" id="CP141614">
    <property type="protein sequence ID" value="WRP13283.1"/>
    <property type="molecule type" value="Genomic_DNA"/>
</dbReference>
<dbReference type="Pfam" id="PF03544">
    <property type="entry name" value="TonB_C"/>
    <property type="match status" value="1"/>
</dbReference>
<keyword evidence="4" id="KW-1003">Cell membrane</keyword>
<keyword evidence="7" id="KW-0653">Protein transport</keyword>
<evidence type="ECO:0000256" key="9">
    <source>
        <dbReference type="ARBA" id="ARBA00023136"/>
    </source>
</evidence>
<evidence type="ECO:0000256" key="4">
    <source>
        <dbReference type="ARBA" id="ARBA00022475"/>
    </source>
</evidence>
<sequence>MSVPAGSSTQPGRLEPFVLVSLVLHAVLLVLLSRVLAVERFVVPMGEGAVVQVIPVPQAPQPTVSPRTTTQQRSAPGGSGQTTPRPSQPAAATAVAAQPRPATQPPGTSTQASSGRQTAAPPTPSTPPAPARASQEVLASERSPVRATTGAPTTTQPSGREGQGATPDQGAQAQGAVARPGGEGTGGVRQGNPPAGPAEPDLTSAVVVPTGSPDYPKNAVTYGVEGRVTLAVQVGGDGKVAGVTVSESSGNATLDTVASRWVAERWQFKPSSVGRPYQVSVLFEFTIDRDEQGRAEPRVSFRLLDERVRYL</sequence>
<comment type="similarity">
    <text evidence="2">Belongs to the TonB family.</text>
</comment>
<evidence type="ECO:0000256" key="6">
    <source>
        <dbReference type="ARBA" id="ARBA00022692"/>
    </source>
</evidence>
<dbReference type="PANTHER" id="PTHR33446">
    <property type="entry name" value="PROTEIN TONB-RELATED"/>
    <property type="match status" value="1"/>
</dbReference>
<evidence type="ECO:0000256" key="8">
    <source>
        <dbReference type="ARBA" id="ARBA00022989"/>
    </source>
</evidence>
<feature type="compositionally biased region" description="Low complexity" evidence="10">
    <location>
        <begin position="88"/>
        <end position="108"/>
    </location>
</feature>
<evidence type="ECO:0000256" key="7">
    <source>
        <dbReference type="ARBA" id="ARBA00022927"/>
    </source>
</evidence>
<dbReference type="PROSITE" id="PS52015">
    <property type="entry name" value="TONB_CTD"/>
    <property type="match status" value="1"/>
</dbReference>
<evidence type="ECO:0000313" key="13">
    <source>
        <dbReference type="Proteomes" id="UP001333102"/>
    </source>
</evidence>
<evidence type="ECO:0000256" key="5">
    <source>
        <dbReference type="ARBA" id="ARBA00022519"/>
    </source>
</evidence>
<dbReference type="InterPro" id="IPR051045">
    <property type="entry name" value="TonB-dependent_transducer"/>
</dbReference>
<keyword evidence="5" id="KW-0997">Cell inner membrane</keyword>
<feature type="region of interest" description="Disordered" evidence="10">
    <location>
        <begin position="59"/>
        <end position="205"/>
    </location>
</feature>
<dbReference type="InterPro" id="IPR006260">
    <property type="entry name" value="TonB/TolA_C"/>
</dbReference>
<dbReference type="InterPro" id="IPR003538">
    <property type="entry name" value="TonB"/>
</dbReference>
<accession>A0ABZ1BKF3</accession>
<feature type="compositionally biased region" description="Pro residues" evidence="10">
    <location>
        <begin position="121"/>
        <end position="130"/>
    </location>
</feature>
<evidence type="ECO:0000256" key="2">
    <source>
        <dbReference type="ARBA" id="ARBA00006555"/>
    </source>
</evidence>
<evidence type="ECO:0000259" key="11">
    <source>
        <dbReference type="PROSITE" id="PS52015"/>
    </source>
</evidence>
<name>A0ABZ1BKF3_9FIRM</name>
<evidence type="ECO:0000313" key="12">
    <source>
        <dbReference type="EMBL" id="WRP13283.1"/>
    </source>
</evidence>
<protein>
    <submittedName>
        <fullName evidence="12">TonB family protein</fullName>
    </submittedName>
</protein>
<evidence type="ECO:0000256" key="10">
    <source>
        <dbReference type="SAM" id="MobiDB-lite"/>
    </source>
</evidence>
<dbReference type="NCBIfam" id="TIGR01352">
    <property type="entry name" value="tonB_Cterm"/>
    <property type="match status" value="1"/>
</dbReference>
<dbReference type="PRINTS" id="PR01374">
    <property type="entry name" value="TONBPROTEIN"/>
</dbReference>
<dbReference type="Proteomes" id="UP001333102">
    <property type="component" value="Chromosome"/>
</dbReference>
<proteinExistence type="inferred from homology"/>
<dbReference type="RefSeq" id="WP_324667528.1">
    <property type="nucleotide sequence ID" value="NZ_CP141614.1"/>
</dbReference>
<comment type="subcellular location">
    <subcellularLocation>
        <location evidence="1">Cell inner membrane</location>
        <topology evidence="1">Single-pass membrane protein</topology>
        <orientation evidence="1">Periplasmic side</orientation>
    </subcellularLocation>
</comment>
<feature type="compositionally biased region" description="Polar residues" evidence="10">
    <location>
        <begin position="64"/>
        <end position="74"/>
    </location>
</feature>
<feature type="domain" description="TonB C-terminal" evidence="11">
    <location>
        <begin position="200"/>
        <end position="294"/>
    </location>
</feature>
<evidence type="ECO:0000256" key="1">
    <source>
        <dbReference type="ARBA" id="ARBA00004383"/>
    </source>
</evidence>
<evidence type="ECO:0000256" key="3">
    <source>
        <dbReference type="ARBA" id="ARBA00022448"/>
    </source>
</evidence>
<gene>
    <name evidence="12" type="ORF">VLY81_07405</name>
</gene>
<keyword evidence="9" id="KW-0472">Membrane</keyword>